<gene>
    <name evidence="8" type="primary">HBN1_2</name>
    <name evidence="8" type="ORF">H2204_006395</name>
</gene>
<dbReference type="Pfam" id="PF00881">
    <property type="entry name" value="Nitroreductase"/>
    <property type="match status" value="1"/>
</dbReference>
<reference evidence="8" key="1">
    <citation type="submission" date="2022-10" db="EMBL/GenBank/DDBJ databases">
        <title>Culturing micro-colonial fungi from biological soil crusts in the Mojave desert and describing Neophaeococcomyces mojavensis, and introducing the new genera and species Taxawa tesnikishii.</title>
        <authorList>
            <person name="Kurbessoian T."/>
            <person name="Stajich J.E."/>
        </authorList>
    </citation>
    <scope>NUCLEOTIDE SEQUENCE</scope>
    <source>
        <strain evidence="8">TK_35</strain>
    </source>
</reference>
<dbReference type="PANTHER" id="PTHR43035">
    <property type="entry name" value="FATTY ACID REPRESSION MUTANT PROTEIN 2-RELATED"/>
    <property type="match status" value="1"/>
</dbReference>
<evidence type="ECO:0000256" key="1">
    <source>
        <dbReference type="ARBA" id="ARBA00004123"/>
    </source>
</evidence>
<evidence type="ECO:0000256" key="2">
    <source>
        <dbReference type="ARBA" id="ARBA00004496"/>
    </source>
</evidence>
<dbReference type="GO" id="GO:0016491">
    <property type="term" value="F:oxidoreductase activity"/>
    <property type="evidence" value="ECO:0007669"/>
    <property type="project" value="UniProtKB-KW"/>
</dbReference>
<dbReference type="Proteomes" id="UP001172681">
    <property type="component" value="Unassembled WGS sequence"/>
</dbReference>
<dbReference type="Gene3D" id="3.40.109.10">
    <property type="entry name" value="NADH Oxidase"/>
    <property type="match status" value="1"/>
</dbReference>
<comment type="subcellular location">
    <subcellularLocation>
        <location evidence="2">Cytoplasm</location>
    </subcellularLocation>
    <subcellularLocation>
        <location evidence="1">Nucleus</location>
    </subcellularLocation>
</comment>
<dbReference type="AlphaFoldDB" id="A0AA38Y526"/>
<dbReference type="InterPro" id="IPR000415">
    <property type="entry name" value="Nitroreductase-like"/>
</dbReference>
<keyword evidence="6" id="KW-0539">Nucleus</keyword>
<evidence type="ECO:0000313" key="9">
    <source>
        <dbReference type="Proteomes" id="UP001172681"/>
    </source>
</evidence>
<dbReference type="EMBL" id="JAPDRN010000039">
    <property type="protein sequence ID" value="KAJ9634318.1"/>
    <property type="molecule type" value="Genomic_DNA"/>
</dbReference>
<accession>A0AA38Y526</accession>
<dbReference type="InterPro" id="IPR033877">
    <property type="entry name" value="Frm2/Hbn1"/>
</dbReference>
<comment type="similarity">
    <text evidence="3">Belongs to the nitroreductase family.</text>
</comment>
<dbReference type="FunFam" id="3.40.109.10:FF:000001">
    <property type="entry name" value="Nitroreductase family"/>
    <property type="match status" value="1"/>
</dbReference>
<feature type="domain" description="Nitroreductase" evidence="7">
    <location>
        <begin position="21"/>
        <end position="196"/>
    </location>
</feature>
<evidence type="ECO:0000256" key="6">
    <source>
        <dbReference type="ARBA" id="ARBA00023242"/>
    </source>
</evidence>
<proteinExistence type="inferred from homology"/>
<dbReference type="GO" id="GO:0034599">
    <property type="term" value="P:cellular response to oxidative stress"/>
    <property type="evidence" value="ECO:0007669"/>
    <property type="project" value="InterPro"/>
</dbReference>
<dbReference type="PANTHER" id="PTHR43035:SF4">
    <property type="entry name" value="NITROREDUCTASE FAMILY PROTEIN (AFU_ORTHOLOGUE AFUA_3G03530)"/>
    <property type="match status" value="1"/>
</dbReference>
<evidence type="ECO:0000256" key="4">
    <source>
        <dbReference type="ARBA" id="ARBA00022490"/>
    </source>
</evidence>
<dbReference type="SUPFAM" id="SSF55469">
    <property type="entry name" value="FMN-dependent nitroreductase-like"/>
    <property type="match status" value="1"/>
</dbReference>
<dbReference type="GO" id="GO:0005737">
    <property type="term" value="C:cytoplasm"/>
    <property type="evidence" value="ECO:0007669"/>
    <property type="project" value="UniProtKB-SubCell"/>
</dbReference>
<evidence type="ECO:0000256" key="5">
    <source>
        <dbReference type="ARBA" id="ARBA00023002"/>
    </source>
</evidence>
<name>A0AA38Y526_9EURO</name>
<evidence type="ECO:0000256" key="3">
    <source>
        <dbReference type="ARBA" id="ARBA00007118"/>
    </source>
</evidence>
<evidence type="ECO:0000313" key="8">
    <source>
        <dbReference type="EMBL" id="KAJ9634318.1"/>
    </source>
</evidence>
<keyword evidence="5" id="KW-0560">Oxidoreductase</keyword>
<protein>
    <submittedName>
        <fullName evidence="8">Nitroreductase</fullName>
    </submittedName>
</protein>
<organism evidence="8 9">
    <name type="scientific">Knufia peltigerae</name>
    <dbReference type="NCBI Taxonomy" id="1002370"/>
    <lineage>
        <taxon>Eukaryota</taxon>
        <taxon>Fungi</taxon>
        <taxon>Dikarya</taxon>
        <taxon>Ascomycota</taxon>
        <taxon>Pezizomycotina</taxon>
        <taxon>Eurotiomycetes</taxon>
        <taxon>Chaetothyriomycetidae</taxon>
        <taxon>Chaetothyriales</taxon>
        <taxon>Trichomeriaceae</taxon>
        <taxon>Knufia</taxon>
    </lineage>
</organism>
<dbReference type="GO" id="GO:0005634">
    <property type="term" value="C:nucleus"/>
    <property type="evidence" value="ECO:0007669"/>
    <property type="project" value="UniProtKB-SubCell"/>
</dbReference>
<evidence type="ECO:0000259" key="7">
    <source>
        <dbReference type="Pfam" id="PF00881"/>
    </source>
</evidence>
<keyword evidence="9" id="KW-1185">Reference proteome</keyword>
<keyword evidence="4" id="KW-0963">Cytoplasm</keyword>
<sequence>MTSTTPVRIGPDSSSTFLDAIKYRRTIYGVTDNVSVSDGRIIEIVNEVIQTIPSSWNMQSTRIVVTLGAAHKKFWDAVINAARPFVLETKGESDWKRNEDRFNSFKAAYGTISLFEDHTSIENLHRRFSQFPITVFETFAEHSNAMHQIALWTALELEGLGASLQHSHFVPGVEDGIRSTFDIPPTWSVKAEIVFGALAGDRPTKPEKKPVSTTVKVFH</sequence>
<comment type="caution">
    <text evidence="8">The sequence shown here is derived from an EMBL/GenBank/DDBJ whole genome shotgun (WGS) entry which is preliminary data.</text>
</comment>
<dbReference type="InterPro" id="IPR029479">
    <property type="entry name" value="Nitroreductase"/>
</dbReference>